<dbReference type="SMART" id="SM00387">
    <property type="entry name" value="HATPase_c"/>
    <property type="match status" value="1"/>
</dbReference>
<dbReference type="Proteomes" id="UP000030111">
    <property type="component" value="Unassembled WGS sequence"/>
</dbReference>
<organism evidence="9 10">
    <name type="scientific">Flavobacterium subsaxonicum WB 4.1-42 = DSM 21790</name>
    <dbReference type="NCBI Taxonomy" id="1121898"/>
    <lineage>
        <taxon>Bacteria</taxon>
        <taxon>Pseudomonadati</taxon>
        <taxon>Bacteroidota</taxon>
        <taxon>Flavobacteriia</taxon>
        <taxon>Flavobacteriales</taxon>
        <taxon>Flavobacteriaceae</taxon>
        <taxon>Flavobacterium</taxon>
    </lineage>
</organism>
<dbReference type="Pfam" id="PF00989">
    <property type="entry name" value="PAS"/>
    <property type="match status" value="1"/>
</dbReference>
<dbReference type="InterPro" id="IPR013655">
    <property type="entry name" value="PAS_fold_3"/>
</dbReference>
<dbReference type="PANTHER" id="PTHR43304">
    <property type="entry name" value="PHYTOCHROME-LIKE PROTEIN CPH1"/>
    <property type="match status" value="1"/>
</dbReference>
<dbReference type="OrthoDB" id="9766459at2"/>
<dbReference type="InterPro" id="IPR035965">
    <property type="entry name" value="PAS-like_dom_sf"/>
</dbReference>
<dbReference type="InterPro" id="IPR004358">
    <property type="entry name" value="Sig_transdc_His_kin-like_C"/>
</dbReference>
<dbReference type="eggNOG" id="COG2202">
    <property type="taxonomic scope" value="Bacteria"/>
</dbReference>
<evidence type="ECO:0000256" key="3">
    <source>
        <dbReference type="ARBA" id="ARBA00022553"/>
    </source>
</evidence>
<keyword evidence="3" id="KW-0597">Phosphoprotein</keyword>
<evidence type="ECO:0000259" key="8">
    <source>
        <dbReference type="PROSITE" id="PS50113"/>
    </source>
</evidence>
<evidence type="ECO:0000256" key="5">
    <source>
        <dbReference type="ARBA" id="ARBA00022777"/>
    </source>
</evidence>
<keyword evidence="4" id="KW-0808">Transferase</keyword>
<evidence type="ECO:0000256" key="1">
    <source>
        <dbReference type="ARBA" id="ARBA00000085"/>
    </source>
</evidence>
<dbReference type="Pfam" id="PF08447">
    <property type="entry name" value="PAS_3"/>
    <property type="match status" value="1"/>
</dbReference>
<dbReference type="EMBL" id="JRLY01000001">
    <property type="protein sequence ID" value="KGO95001.1"/>
    <property type="molecule type" value="Genomic_DNA"/>
</dbReference>
<dbReference type="SMART" id="SM00091">
    <property type="entry name" value="PAS"/>
    <property type="match status" value="6"/>
</dbReference>
<feature type="domain" description="PAC" evidence="8">
    <location>
        <begin position="635"/>
        <end position="688"/>
    </location>
</feature>
<dbReference type="InterPro" id="IPR000014">
    <property type="entry name" value="PAS"/>
</dbReference>
<keyword evidence="10" id="KW-1185">Reference proteome</keyword>
<dbReference type="PROSITE" id="PS50113">
    <property type="entry name" value="PAC"/>
    <property type="match status" value="4"/>
</dbReference>
<dbReference type="STRING" id="1121898.GCA_000422725_00971"/>
<evidence type="ECO:0000256" key="2">
    <source>
        <dbReference type="ARBA" id="ARBA00012438"/>
    </source>
</evidence>
<sequence length="1213" mass="136280">MEHPGNDYPFLRGTGEMGDLIRNYNWQATALGPIDKWPISLRNTVAMLLTSKFPMFLYWGEDLIQFYNDEYRKTLGFDGKHPAALGQRAIDCWPEVWDTIHPLIEKVLNQGEGVWFEDMQLPRFRDGAYTDTYWTFSYSPVNGDSETIEGVLVVCTETTEKIKTIRTLEVSKAELEFAIDATELGTWDLNPETGKFKGNNRLKSWFGLNPDEEIPLTAATDVIVERDRERVKNAILFAMDYESGGHYDIEYTILNPISKKKIIVRAKGRAWFNPDKVAYRFNGTLQDITSRRLAQKEIDNANHMAGLAIKSAGLGLFQVDLRTGLMEYTPTYAAILTGNRNTKDINRKSFVDRIHPDDMHERTIALEAGKEKNEFYYSPRVIWDDGSIHRIVVMGANTFDSTGKAITFSGTVRDITLQENQRLALIQSEERFRAMVEEAPVATCLFTGKDMIIEVANDIMLSYWGKGKNVIGKPLAEVVPELRGQPFLDILDTIYNTGITHEDKAAAVLLNVNGIPDTYYFDFTYKPLFDAYGKVYGIMDMAIDVTEQVLNQQRMEETQRQMLASFEESPVGIALVVGDDLTFTTANPFYGELVGRTPENLIGKTLLEALPELAGQGFDKLLHNVIATGIAYIAKEVEVTLLRNNILEAIYVDLTYQPRFDDDKKVTSILVVATDVTQQVRSRKKVEASEAKLRSIIASAPAGMGLFVGRDLIIELPNQTFIDIVGKGWDIIGKPLREAMPELITEGQPFLKILDDVYTTGVMFQSYGSQVKIVQNGVMTYNYYNITYTPLFDENNEVFAILDIAIDVTEAVTANQKLENVQASLRGAMELAQLANWSFDIKNDIYHYSPRFMEWLGFTEDTKVLEGAYNPLPLEYRGKVAEAIKAAIAPGSNGIYDYEHPITNNTTGQTRIIHAQAQVFYDSEGNPEFLTGTAQDVTKERTLQQELEFQVEQRTEQLQSANAELADANLSLVQSNKQLEQFAYIASHDLQEPARKISVFAGMLSDSLSSIDDRSKNYLTKINKSAERMGNLIRDVLGYSQLAKEHQVFEPVNLQKIADDITSEFELVLEQTNAKIIYKDLPTIDAIPLQMSQLFGNLISNALKYSHPGVPPVINITCTKLIDGAVTNGPGDYYKIAFKDNGIGFDQKYADKIFNIFQRLHTKNEYSGTGIGLALCKKIMLNHHGDIQASSIENEGATFTIIIPAKQNTIANL</sequence>
<dbReference type="SMART" id="SM00388">
    <property type="entry name" value="HisKA"/>
    <property type="match status" value="1"/>
</dbReference>
<evidence type="ECO:0000256" key="6">
    <source>
        <dbReference type="SAM" id="Coils"/>
    </source>
</evidence>
<comment type="catalytic activity">
    <reaction evidence="1">
        <text>ATP + protein L-histidine = ADP + protein N-phospho-L-histidine.</text>
        <dbReference type="EC" id="2.7.13.3"/>
    </reaction>
</comment>
<protein>
    <recommendedName>
        <fullName evidence="2">histidine kinase</fullName>
        <ecNumber evidence="2">2.7.13.3</ecNumber>
    </recommendedName>
</protein>
<dbReference type="GO" id="GO:0006355">
    <property type="term" value="P:regulation of DNA-templated transcription"/>
    <property type="evidence" value="ECO:0007669"/>
    <property type="project" value="InterPro"/>
</dbReference>
<dbReference type="InterPro" id="IPR036890">
    <property type="entry name" value="HATPase_C_sf"/>
</dbReference>
<dbReference type="EC" id="2.7.13.3" evidence="2"/>
<dbReference type="Gene3D" id="2.10.70.100">
    <property type="match status" value="1"/>
</dbReference>
<dbReference type="InterPro" id="IPR052162">
    <property type="entry name" value="Sensor_kinase/Photoreceptor"/>
</dbReference>
<gene>
    <name evidence="9" type="ORF">Q766_02500</name>
</gene>
<dbReference type="PANTHER" id="PTHR43304:SF1">
    <property type="entry name" value="PAC DOMAIN-CONTAINING PROTEIN"/>
    <property type="match status" value="1"/>
</dbReference>
<dbReference type="PRINTS" id="PR00344">
    <property type="entry name" value="BCTRLSENSOR"/>
</dbReference>
<dbReference type="CDD" id="cd00082">
    <property type="entry name" value="HisKA"/>
    <property type="match status" value="1"/>
</dbReference>
<feature type="domain" description="PAC" evidence="8">
    <location>
        <begin position="375"/>
        <end position="427"/>
    </location>
</feature>
<dbReference type="AlphaFoldDB" id="A0A0A2MTR3"/>
<dbReference type="CDD" id="cd00130">
    <property type="entry name" value="PAS"/>
    <property type="match status" value="2"/>
</dbReference>
<dbReference type="NCBIfam" id="TIGR00229">
    <property type="entry name" value="sensory_box"/>
    <property type="match status" value="2"/>
</dbReference>
<dbReference type="InterPro" id="IPR013656">
    <property type="entry name" value="PAS_4"/>
</dbReference>
<feature type="domain" description="PAC" evidence="8">
    <location>
        <begin position="765"/>
        <end position="820"/>
    </location>
</feature>
<evidence type="ECO:0000313" key="10">
    <source>
        <dbReference type="Proteomes" id="UP000030111"/>
    </source>
</evidence>
<feature type="coiled-coil region" evidence="6">
    <location>
        <begin position="944"/>
        <end position="978"/>
    </location>
</feature>
<dbReference type="Gene3D" id="1.10.287.130">
    <property type="match status" value="1"/>
</dbReference>
<dbReference type="GO" id="GO:0000155">
    <property type="term" value="F:phosphorelay sensor kinase activity"/>
    <property type="evidence" value="ECO:0007669"/>
    <property type="project" value="InterPro"/>
</dbReference>
<dbReference type="Gene3D" id="3.30.450.20">
    <property type="entry name" value="PAS domain"/>
    <property type="match status" value="7"/>
</dbReference>
<dbReference type="InterPro" id="IPR001610">
    <property type="entry name" value="PAC"/>
</dbReference>
<dbReference type="Gene3D" id="3.30.565.10">
    <property type="entry name" value="Histidine kinase-like ATPase, C-terminal domain"/>
    <property type="match status" value="1"/>
</dbReference>
<dbReference type="InterPro" id="IPR003594">
    <property type="entry name" value="HATPase_dom"/>
</dbReference>
<dbReference type="SMART" id="SM00086">
    <property type="entry name" value="PAC"/>
    <property type="match status" value="4"/>
</dbReference>
<evidence type="ECO:0000313" key="9">
    <source>
        <dbReference type="EMBL" id="KGO95001.1"/>
    </source>
</evidence>
<dbReference type="SUPFAM" id="SSF47384">
    <property type="entry name" value="Homodimeric domain of signal transducing histidine kinase"/>
    <property type="match status" value="1"/>
</dbReference>
<dbReference type="InterPro" id="IPR036097">
    <property type="entry name" value="HisK_dim/P_sf"/>
</dbReference>
<dbReference type="Pfam" id="PF00512">
    <property type="entry name" value="HisKA"/>
    <property type="match status" value="1"/>
</dbReference>
<dbReference type="InterPro" id="IPR005467">
    <property type="entry name" value="His_kinase_dom"/>
</dbReference>
<dbReference type="PROSITE" id="PS50109">
    <property type="entry name" value="HIS_KIN"/>
    <property type="match status" value="1"/>
</dbReference>
<accession>A0A0A2MTR3</accession>
<evidence type="ECO:0000256" key="4">
    <source>
        <dbReference type="ARBA" id="ARBA00022679"/>
    </source>
</evidence>
<evidence type="ECO:0000259" key="7">
    <source>
        <dbReference type="PROSITE" id="PS50109"/>
    </source>
</evidence>
<dbReference type="SUPFAM" id="SSF55874">
    <property type="entry name" value="ATPase domain of HSP90 chaperone/DNA topoisomerase II/histidine kinase"/>
    <property type="match status" value="1"/>
</dbReference>
<dbReference type="Pfam" id="PF02518">
    <property type="entry name" value="HATPase_c"/>
    <property type="match status" value="1"/>
</dbReference>
<dbReference type="InterPro" id="IPR003661">
    <property type="entry name" value="HisK_dim/P_dom"/>
</dbReference>
<reference evidence="9 10" key="1">
    <citation type="submission" date="2013-09" db="EMBL/GenBank/DDBJ databases">
        <authorList>
            <person name="Zeng Z."/>
            <person name="Chen C."/>
        </authorList>
    </citation>
    <scope>NUCLEOTIDE SEQUENCE [LARGE SCALE GENOMIC DNA]</scope>
    <source>
        <strain evidence="9 10">WB 4.1-42</strain>
    </source>
</reference>
<keyword evidence="5" id="KW-0418">Kinase</keyword>
<proteinExistence type="predicted"/>
<dbReference type="eggNOG" id="COG4251">
    <property type="taxonomic scope" value="Bacteria"/>
</dbReference>
<dbReference type="RefSeq" id="WP_026992381.1">
    <property type="nucleotide sequence ID" value="NZ_JRLY01000001.1"/>
</dbReference>
<dbReference type="Pfam" id="PF08448">
    <property type="entry name" value="PAS_4"/>
    <property type="match status" value="2"/>
</dbReference>
<comment type="caution">
    <text evidence="9">The sequence shown here is derived from an EMBL/GenBank/DDBJ whole genome shotgun (WGS) entry which is preliminary data.</text>
</comment>
<keyword evidence="6" id="KW-0175">Coiled coil</keyword>
<feature type="domain" description="Histidine kinase" evidence="7">
    <location>
        <begin position="985"/>
        <end position="1207"/>
    </location>
</feature>
<feature type="domain" description="PAC" evidence="8">
    <location>
        <begin position="896"/>
        <end position="949"/>
    </location>
</feature>
<dbReference type="InterPro" id="IPR013767">
    <property type="entry name" value="PAS_fold"/>
</dbReference>
<name>A0A0A2MTR3_9FLAO</name>
<dbReference type="InterPro" id="IPR000700">
    <property type="entry name" value="PAS-assoc_C"/>
</dbReference>
<dbReference type="SUPFAM" id="SSF55785">
    <property type="entry name" value="PYP-like sensor domain (PAS domain)"/>
    <property type="match status" value="7"/>
</dbReference>